<sequence length="143" mass="16364">METLFLTVDALQRFQLPSGTYVVVQTLTLPENEITIYDLASGFWVLTERGGDHRIAMVIKLFFFLSRLLHTCFVVEHHGCVCCEPSQFSRVVVLVPPVRQYLIGFCLATLEKSGERDACVAYLIESIYSILDNRCPCWCTHWI</sequence>
<dbReference type="HOGENOM" id="CLU_1809162_0_0_1"/>
<dbReference type="PaxDb" id="65489-OBART06G01480.1"/>
<proteinExistence type="predicted"/>
<protein>
    <submittedName>
        <fullName evidence="1">Uncharacterized protein</fullName>
    </submittedName>
</protein>
<dbReference type="AlphaFoldDB" id="A0A0D3GC78"/>
<reference evidence="1" key="2">
    <citation type="submission" date="2015-03" db="UniProtKB">
        <authorList>
            <consortium name="EnsemblPlants"/>
        </authorList>
    </citation>
    <scope>IDENTIFICATION</scope>
</reference>
<evidence type="ECO:0000313" key="2">
    <source>
        <dbReference type="Proteomes" id="UP000026960"/>
    </source>
</evidence>
<accession>A0A0D3GC78</accession>
<dbReference type="EnsemblPlants" id="OBART06G01480.1">
    <property type="protein sequence ID" value="OBART06G01480.1"/>
    <property type="gene ID" value="OBART06G01480"/>
</dbReference>
<evidence type="ECO:0000313" key="1">
    <source>
        <dbReference type="EnsemblPlants" id="OBART06G01480.1"/>
    </source>
</evidence>
<organism evidence="1">
    <name type="scientific">Oryza barthii</name>
    <dbReference type="NCBI Taxonomy" id="65489"/>
    <lineage>
        <taxon>Eukaryota</taxon>
        <taxon>Viridiplantae</taxon>
        <taxon>Streptophyta</taxon>
        <taxon>Embryophyta</taxon>
        <taxon>Tracheophyta</taxon>
        <taxon>Spermatophyta</taxon>
        <taxon>Magnoliopsida</taxon>
        <taxon>Liliopsida</taxon>
        <taxon>Poales</taxon>
        <taxon>Poaceae</taxon>
        <taxon>BOP clade</taxon>
        <taxon>Oryzoideae</taxon>
        <taxon>Oryzeae</taxon>
        <taxon>Oryzinae</taxon>
        <taxon>Oryza</taxon>
    </lineage>
</organism>
<dbReference type="Gramene" id="OBART06G01480.1">
    <property type="protein sequence ID" value="OBART06G01480.1"/>
    <property type="gene ID" value="OBART06G01480"/>
</dbReference>
<dbReference type="Proteomes" id="UP000026960">
    <property type="component" value="Chromosome 6"/>
</dbReference>
<name>A0A0D3GC78_9ORYZ</name>
<keyword evidence="2" id="KW-1185">Reference proteome</keyword>
<reference evidence="1" key="1">
    <citation type="journal article" date="2009" name="Rice">
        <title>De Novo Next Generation Sequencing of Plant Genomes.</title>
        <authorList>
            <person name="Rounsley S."/>
            <person name="Marri P.R."/>
            <person name="Yu Y."/>
            <person name="He R."/>
            <person name="Sisneros N."/>
            <person name="Goicoechea J.L."/>
            <person name="Lee S.J."/>
            <person name="Angelova A."/>
            <person name="Kudrna D."/>
            <person name="Luo M."/>
            <person name="Affourtit J."/>
            <person name="Desany B."/>
            <person name="Knight J."/>
            <person name="Niazi F."/>
            <person name="Egholm M."/>
            <person name="Wing R.A."/>
        </authorList>
    </citation>
    <scope>NUCLEOTIDE SEQUENCE [LARGE SCALE GENOMIC DNA]</scope>
    <source>
        <strain evidence="1">cv. IRGC 105608</strain>
    </source>
</reference>